<feature type="compositionally biased region" description="Polar residues" evidence="14">
    <location>
        <begin position="458"/>
        <end position="467"/>
    </location>
</feature>
<dbReference type="InterPro" id="IPR013083">
    <property type="entry name" value="Znf_RING/FYVE/PHD"/>
</dbReference>
<feature type="compositionally biased region" description="Acidic residues" evidence="14">
    <location>
        <begin position="566"/>
        <end position="576"/>
    </location>
</feature>
<feature type="compositionally biased region" description="Polar residues" evidence="14">
    <location>
        <begin position="515"/>
        <end position="527"/>
    </location>
</feature>
<feature type="compositionally biased region" description="Polar residues" evidence="14">
    <location>
        <begin position="477"/>
        <end position="486"/>
    </location>
</feature>
<dbReference type="GO" id="GO:0008270">
    <property type="term" value="F:zinc ion binding"/>
    <property type="evidence" value="ECO:0007669"/>
    <property type="project" value="UniProtKB-KW"/>
</dbReference>
<evidence type="ECO:0000313" key="16">
    <source>
        <dbReference type="EMBL" id="KAK7576491.1"/>
    </source>
</evidence>
<dbReference type="InterPro" id="IPR017907">
    <property type="entry name" value="Znf_RING_CS"/>
</dbReference>
<keyword evidence="17" id="KW-1185">Reference proteome</keyword>
<feature type="region of interest" description="Disordered" evidence="14">
    <location>
        <begin position="1"/>
        <end position="22"/>
    </location>
</feature>
<dbReference type="PANTHER" id="PTHR46077:SF5">
    <property type="entry name" value="RING-TYPE DOMAIN-CONTAINING PROTEIN"/>
    <property type="match status" value="1"/>
</dbReference>
<keyword evidence="7" id="KW-0862">Zinc</keyword>
<comment type="caution">
    <text evidence="16">The sequence shown here is derived from an EMBL/GenBank/DDBJ whole genome shotgun (WGS) entry which is preliminary data.</text>
</comment>
<evidence type="ECO:0000256" key="3">
    <source>
        <dbReference type="ARBA" id="ARBA00022679"/>
    </source>
</evidence>
<dbReference type="GO" id="GO:0000209">
    <property type="term" value="P:protein polyubiquitination"/>
    <property type="evidence" value="ECO:0007669"/>
    <property type="project" value="TreeGrafter"/>
</dbReference>
<evidence type="ECO:0000256" key="1">
    <source>
        <dbReference type="ARBA" id="ARBA00000900"/>
    </source>
</evidence>
<dbReference type="PROSITE" id="PS50089">
    <property type="entry name" value="ZF_RING_2"/>
    <property type="match status" value="1"/>
</dbReference>
<evidence type="ECO:0000256" key="7">
    <source>
        <dbReference type="ARBA" id="ARBA00022833"/>
    </source>
</evidence>
<sequence length="704" mass="80396">MDVLKEENLNPELKHSPERPSSPADCAICLEHLKDKSFTNSCLHMFCFHCLQAWSKVKPECPLCKQDFCSIIHNIRSMTDYDEYHVPPVEPTRFSYTPPHLSASEIADSYAAHEFFSNRRRFFSYRTTIMPNTFAIPRVRSSNLVIQPYIDNLQLEANFSHTSSMQSSVARCHRAEIYLRQLETRPPITGRYRECSPEFYRENETQVHRLSRWIFRELTALSQIGVRFNVHEVKRIILDLLLVYNINSSIFHNILSQHFGGHTSRFIRELYSFATSPYEMDQYDRECVIIRPTNSSHLSFIVTVGRDDSEDVQVGISGADTIRSSTDRVCTDSLGLQVIPSPPMEEPVCPWIDVTRANPSRLPSASSSLTNLLLANHSAFRRNHGAPASTSTNPSTSVINLSDSENEDCVIIDDAPGPETIVLDDSDEEVENPGTSASNHFFDDSYATAYRPLDLTMSRSTSSQTYDPSPVELVPQSPESSSQNLQESRETPALAENDVKPDDRVYLPKRHRSCSPDSSVLSTCISSDESDHCHRRKRSKRLCRTKSKRVTTHRRYTSDEFLNESTTEDAQSESDWEDSRRKRKKKSKKSHTSKREKKVNSKRKKKPTERKSRKKKPNPNVNDSDRKSRPKKEKTKSKHRARMPVEAVESPRSISSKLCSVVKVVHRDVDSQMDQPCTSSGYKGCDSRNDFTKVNRSFFLSDSD</sequence>
<keyword evidence="4" id="KW-0479">Metal-binding</keyword>
<dbReference type="GO" id="GO:0061630">
    <property type="term" value="F:ubiquitin protein ligase activity"/>
    <property type="evidence" value="ECO:0007669"/>
    <property type="project" value="UniProtKB-EC"/>
</dbReference>
<dbReference type="EC" id="2.3.2.27" evidence="2"/>
<feature type="compositionally biased region" description="Basic residues" evidence="14">
    <location>
        <begin position="581"/>
        <end position="617"/>
    </location>
</feature>
<feature type="compositionally biased region" description="Basic and acidic residues" evidence="14">
    <location>
        <begin position="497"/>
        <end position="506"/>
    </location>
</feature>
<evidence type="ECO:0000256" key="5">
    <source>
        <dbReference type="ARBA" id="ARBA00022771"/>
    </source>
</evidence>
<dbReference type="EMBL" id="JBBCAQ010000036">
    <property type="protein sequence ID" value="KAK7576491.1"/>
    <property type="molecule type" value="Genomic_DNA"/>
</dbReference>
<feature type="domain" description="RING-type" evidence="15">
    <location>
        <begin position="26"/>
        <end position="65"/>
    </location>
</feature>
<keyword evidence="6" id="KW-0833">Ubl conjugation pathway</keyword>
<evidence type="ECO:0000259" key="15">
    <source>
        <dbReference type="PROSITE" id="PS50089"/>
    </source>
</evidence>
<evidence type="ECO:0000256" key="10">
    <source>
        <dbReference type="ARBA" id="ARBA00076940"/>
    </source>
</evidence>
<organism evidence="16 17">
    <name type="scientific">Parthenolecanium corni</name>
    <dbReference type="NCBI Taxonomy" id="536013"/>
    <lineage>
        <taxon>Eukaryota</taxon>
        <taxon>Metazoa</taxon>
        <taxon>Ecdysozoa</taxon>
        <taxon>Arthropoda</taxon>
        <taxon>Hexapoda</taxon>
        <taxon>Insecta</taxon>
        <taxon>Pterygota</taxon>
        <taxon>Neoptera</taxon>
        <taxon>Paraneoptera</taxon>
        <taxon>Hemiptera</taxon>
        <taxon>Sternorrhyncha</taxon>
        <taxon>Coccoidea</taxon>
        <taxon>Coccidae</taxon>
        <taxon>Parthenolecanium</taxon>
    </lineage>
</organism>
<evidence type="ECO:0000256" key="13">
    <source>
        <dbReference type="PROSITE-ProRule" id="PRU00175"/>
    </source>
</evidence>
<evidence type="ECO:0000256" key="11">
    <source>
        <dbReference type="ARBA" id="ARBA00079040"/>
    </source>
</evidence>
<dbReference type="CDD" id="cd16574">
    <property type="entry name" value="RING-HC_Topors"/>
    <property type="match status" value="1"/>
</dbReference>
<comment type="catalytic activity">
    <reaction evidence="1">
        <text>S-ubiquitinyl-[E2 ubiquitin-conjugating enzyme]-L-cysteine + [acceptor protein]-L-lysine = [E2 ubiquitin-conjugating enzyme]-L-cysteine + N(6)-ubiquitinyl-[acceptor protein]-L-lysine.</text>
        <dbReference type="EC" id="2.3.2.27"/>
    </reaction>
</comment>
<dbReference type="AlphaFoldDB" id="A0AAN9T9I9"/>
<evidence type="ECO:0000256" key="9">
    <source>
        <dbReference type="ARBA" id="ARBA00076856"/>
    </source>
</evidence>
<dbReference type="SUPFAM" id="SSF57850">
    <property type="entry name" value="RING/U-box"/>
    <property type="match status" value="1"/>
</dbReference>
<evidence type="ECO:0000256" key="14">
    <source>
        <dbReference type="SAM" id="MobiDB-lite"/>
    </source>
</evidence>
<dbReference type="SMART" id="SM00184">
    <property type="entry name" value="RING"/>
    <property type="match status" value="1"/>
</dbReference>
<keyword evidence="5 13" id="KW-0863">Zinc-finger</keyword>
<dbReference type="FunFam" id="3.30.40.10:FF:000136">
    <property type="entry name" value="E3 ubiquitin-protein ligase Topors"/>
    <property type="match status" value="1"/>
</dbReference>
<evidence type="ECO:0000313" key="17">
    <source>
        <dbReference type="Proteomes" id="UP001367676"/>
    </source>
</evidence>
<dbReference type="Pfam" id="PF26084">
    <property type="entry name" value="PWI_Topors"/>
    <property type="match status" value="1"/>
</dbReference>
<feature type="region of interest" description="Disordered" evidence="14">
    <location>
        <begin position="458"/>
        <end position="653"/>
    </location>
</feature>
<feature type="compositionally biased region" description="Basic and acidic residues" evidence="14">
    <location>
        <begin position="1"/>
        <end position="18"/>
    </location>
</feature>
<feature type="compositionally biased region" description="Basic residues" evidence="14">
    <location>
        <begin position="533"/>
        <end position="555"/>
    </location>
</feature>
<dbReference type="GO" id="GO:0006513">
    <property type="term" value="P:protein monoubiquitination"/>
    <property type="evidence" value="ECO:0007669"/>
    <property type="project" value="TreeGrafter"/>
</dbReference>
<dbReference type="Pfam" id="PF13639">
    <property type="entry name" value="zf-RING_2"/>
    <property type="match status" value="1"/>
</dbReference>
<proteinExistence type="predicted"/>
<dbReference type="InterPro" id="IPR058745">
    <property type="entry name" value="PWI_Topors"/>
</dbReference>
<protein>
    <recommendedName>
        <fullName evidence="8">E3 ubiquitin-protein ligase Topors</fullName>
        <ecNumber evidence="2">2.3.2.27</ecNumber>
    </recommendedName>
    <alternativeName>
        <fullName evidence="9">RING-type E3 ubiquitin transferase Topors</fullName>
    </alternativeName>
    <alternativeName>
        <fullName evidence="11">SUMO1-protein E3 ligase Topors</fullName>
    </alternativeName>
    <alternativeName>
        <fullName evidence="10">Topoisomerase I-binding RING finger protein</fullName>
    </alternativeName>
    <alternativeName>
        <fullName evidence="12">Topoisomerase I-binding arginine/serine-rich protein</fullName>
    </alternativeName>
</protein>
<dbReference type="Gene3D" id="3.30.40.10">
    <property type="entry name" value="Zinc/RING finger domain, C3HC4 (zinc finger)"/>
    <property type="match status" value="1"/>
</dbReference>
<dbReference type="InterPro" id="IPR058746">
    <property type="entry name" value="Znf_RING-type_Topors"/>
</dbReference>
<evidence type="ECO:0000256" key="12">
    <source>
        <dbReference type="ARBA" id="ARBA00079184"/>
    </source>
</evidence>
<evidence type="ECO:0000256" key="2">
    <source>
        <dbReference type="ARBA" id="ARBA00012483"/>
    </source>
</evidence>
<evidence type="ECO:0000256" key="8">
    <source>
        <dbReference type="ARBA" id="ARBA00071236"/>
    </source>
</evidence>
<dbReference type="PANTHER" id="PTHR46077">
    <property type="entry name" value="E3 UBIQUITIN-PROTEIN LIGASE TOPORS"/>
    <property type="match status" value="1"/>
</dbReference>
<evidence type="ECO:0000256" key="4">
    <source>
        <dbReference type="ARBA" id="ARBA00022723"/>
    </source>
</evidence>
<accession>A0AAN9T9I9</accession>
<feature type="compositionally biased region" description="Basic residues" evidence="14">
    <location>
        <begin position="628"/>
        <end position="642"/>
    </location>
</feature>
<keyword evidence="3" id="KW-0808">Transferase</keyword>
<dbReference type="Proteomes" id="UP001367676">
    <property type="component" value="Unassembled WGS sequence"/>
</dbReference>
<gene>
    <name evidence="16" type="ORF">V9T40_012777</name>
</gene>
<dbReference type="PROSITE" id="PS00518">
    <property type="entry name" value="ZF_RING_1"/>
    <property type="match status" value="1"/>
</dbReference>
<dbReference type="InterPro" id="IPR001841">
    <property type="entry name" value="Znf_RING"/>
</dbReference>
<name>A0AAN9T9I9_9HEMI</name>
<evidence type="ECO:0000256" key="6">
    <source>
        <dbReference type="ARBA" id="ARBA00022786"/>
    </source>
</evidence>
<reference evidence="16 17" key="1">
    <citation type="submission" date="2024-03" db="EMBL/GenBank/DDBJ databases">
        <title>Adaptation during the transition from Ophiocordyceps entomopathogen to insect associate is accompanied by gene loss and intensified selection.</title>
        <authorList>
            <person name="Ward C.M."/>
            <person name="Onetto C.A."/>
            <person name="Borneman A.R."/>
        </authorList>
    </citation>
    <scope>NUCLEOTIDE SEQUENCE [LARGE SCALE GENOMIC DNA]</scope>
    <source>
        <strain evidence="16">AWRI1</strain>
        <tissue evidence="16">Single Adult Female</tissue>
    </source>
</reference>